<feature type="active site" description="Charge relay system" evidence="6">
    <location>
        <position position="174"/>
    </location>
</feature>
<dbReference type="AlphaFoldDB" id="A0A8J3BJ45"/>
<dbReference type="PROSITE" id="PS51257">
    <property type="entry name" value="PROKAR_LIPOPROTEIN"/>
    <property type="match status" value="1"/>
</dbReference>
<feature type="chain" id="PRO_5035185504" evidence="8">
    <location>
        <begin position="21"/>
        <end position="542"/>
    </location>
</feature>
<evidence type="ECO:0000256" key="8">
    <source>
        <dbReference type="SAM" id="SignalP"/>
    </source>
</evidence>
<organism evidence="11 12">
    <name type="scientific">Yeosuana aromativorans</name>
    <dbReference type="NCBI Taxonomy" id="288019"/>
    <lineage>
        <taxon>Bacteria</taxon>
        <taxon>Pseudomonadati</taxon>
        <taxon>Bacteroidota</taxon>
        <taxon>Flavobacteriia</taxon>
        <taxon>Flavobacteriales</taxon>
        <taxon>Flavobacteriaceae</taxon>
        <taxon>Yeosuana</taxon>
    </lineage>
</organism>
<evidence type="ECO:0000259" key="10">
    <source>
        <dbReference type="Pfam" id="PF18962"/>
    </source>
</evidence>
<dbReference type="PROSITE" id="PS00138">
    <property type="entry name" value="SUBTILASE_SER"/>
    <property type="match status" value="1"/>
</dbReference>
<dbReference type="PANTHER" id="PTHR43806:SF67">
    <property type="entry name" value="EGF-LIKE DOMAIN-CONTAINING PROTEIN"/>
    <property type="match status" value="1"/>
</dbReference>
<accession>A0A8J3BJ45</accession>
<reference evidence="11" key="1">
    <citation type="journal article" date="2014" name="Int. J. Syst. Evol. Microbiol.">
        <title>Complete genome sequence of Corynebacterium casei LMG S-19264T (=DSM 44701T), isolated from a smear-ripened cheese.</title>
        <authorList>
            <consortium name="US DOE Joint Genome Institute (JGI-PGF)"/>
            <person name="Walter F."/>
            <person name="Albersmeier A."/>
            <person name="Kalinowski J."/>
            <person name="Ruckert C."/>
        </authorList>
    </citation>
    <scope>NUCLEOTIDE SEQUENCE</scope>
    <source>
        <strain evidence="11">JCM 12862</strain>
    </source>
</reference>
<evidence type="ECO:0000256" key="3">
    <source>
        <dbReference type="ARBA" id="ARBA00022729"/>
    </source>
</evidence>
<dbReference type="InterPro" id="IPR015500">
    <property type="entry name" value="Peptidase_S8_subtilisin-rel"/>
</dbReference>
<proteinExistence type="inferred from homology"/>
<dbReference type="NCBIfam" id="TIGR04183">
    <property type="entry name" value="Por_Secre_tail"/>
    <property type="match status" value="1"/>
</dbReference>
<evidence type="ECO:0000256" key="5">
    <source>
        <dbReference type="ARBA" id="ARBA00022825"/>
    </source>
</evidence>
<evidence type="ECO:0000256" key="2">
    <source>
        <dbReference type="ARBA" id="ARBA00022670"/>
    </source>
</evidence>
<dbReference type="Proteomes" id="UP000612329">
    <property type="component" value="Unassembled WGS sequence"/>
</dbReference>
<dbReference type="InterPro" id="IPR017317">
    <property type="entry name" value="Pept_S8_subtilisin_bacteroid-2"/>
</dbReference>
<feature type="active site" description="Charge relay system" evidence="6">
    <location>
        <position position="216"/>
    </location>
</feature>
<dbReference type="GO" id="GO:0006508">
    <property type="term" value="P:proteolysis"/>
    <property type="evidence" value="ECO:0007669"/>
    <property type="project" value="UniProtKB-KW"/>
</dbReference>
<dbReference type="PANTHER" id="PTHR43806">
    <property type="entry name" value="PEPTIDASE S8"/>
    <property type="match status" value="1"/>
</dbReference>
<dbReference type="Gene3D" id="3.40.50.200">
    <property type="entry name" value="Peptidase S8/S53 domain"/>
    <property type="match status" value="1"/>
</dbReference>
<evidence type="ECO:0000313" key="11">
    <source>
        <dbReference type="EMBL" id="GGK24878.1"/>
    </source>
</evidence>
<comment type="similarity">
    <text evidence="1 6 7">Belongs to the peptidase S8 family.</text>
</comment>
<feature type="domain" description="Peptidase S8/S53" evidence="9">
    <location>
        <begin position="166"/>
        <end position="444"/>
    </location>
</feature>
<dbReference type="InterPro" id="IPR036852">
    <property type="entry name" value="Peptidase_S8/S53_dom_sf"/>
</dbReference>
<dbReference type="SUPFAM" id="SSF52743">
    <property type="entry name" value="Subtilisin-like"/>
    <property type="match status" value="1"/>
</dbReference>
<protein>
    <submittedName>
        <fullName evidence="11">Peptidase S8</fullName>
    </submittedName>
</protein>
<dbReference type="CDD" id="cd07493">
    <property type="entry name" value="Peptidases_S8_9"/>
    <property type="match status" value="1"/>
</dbReference>
<evidence type="ECO:0000259" key="9">
    <source>
        <dbReference type="Pfam" id="PF00082"/>
    </source>
</evidence>
<dbReference type="Pfam" id="PF00082">
    <property type="entry name" value="Peptidase_S8"/>
    <property type="match status" value="1"/>
</dbReference>
<dbReference type="InterPro" id="IPR023828">
    <property type="entry name" value="Peptidase_S8_Ser-AS"/>
</dbReference>
<keyword evidence="2 6" id="KW-0645">Protease</keyword>
<dbReference type="PIRSF" id="PIRSF037903">
    <property type="entry name" value="Subtilisin_rel_GFO_2223"/>
    <property type="match status" value="1"/>
</dbReference>
<evidence type="ECO:0000256" key="6">
    <source>
        <dbReference type="PROSITE-ProRule" id="PRU01240"/>
    </source>
</evidence>
<dbReference type="RefSeq" id="WP_188652412.1">
    <property type="nucleotide sequence ID" value="NZ_BMNR01000004.1"/>
</dbReference>
<dbReference type="EMBL" id="BMNR01000004">
    <property type="protein sequence ID" value="GGK24878.1"/>
    <property type="molecule type" value="Genomic_DNA"/>
</dbReference>
<evidence type="ECO:0000256" key="4">
    <source>
        <dbReference type="ARBA" id="ARBA00022801"/>
    </source>
</evidence>
<feature type="active site" description="Charge relay system" evidence="6">
    <location>
        <position position="398"/>
    </location>
</feature>
<keyword evidence="3 8" id="KW-0732">Signal</keyword>
<dbReference type="GO" id="GO:0004252">
    <property type="term" value="F:serine-type endopeptidase activity"/>
    <property type="evidence" value="ECO:0007669"/>
    <property type="project" value="UniProtKB-UniRule"/>
</dbReference>
<reference evidence="11" key="2">
    <citation type="submission" date="2020-09" db="EMBL/GenBank/DDBJ databases">
        <authorList>
            <person name="Sun Q."/>
            <person name="Ohkuma M."/>
        </authorList>
    </citation>
    <scope>NUCLEOTIDE SEQUENCE</scope>
    <source>
        <strain evidence="11">JCM 12862</strain>
    </source>
</reference>
<dbReference type="InterPro" id="IPR023827">
    <property type="entry name" value="Peptidase_S8_Asp-AS"/>
</dbReference>
<dbReference type="Pfam" id="PF18962">
    <property type="entry name" value="Por_Secre_tail"/>
    <property type="match status" value="1"/>
</dbReference>
<gene>
    <name evidence="11" type="ORF">GCM10007962_18920</name>
</gene>
<dbReference type="PROSITE" id="PS51892">
    <property type="entry name" value="SUBTILASE"/>
    <property type="match status" value="1"/>
</dbReference>
<dbReference type="InterPro" id="IPR000209">
    <property type="entry name" value="Peptidase_S8/S53_dom"/>
</dbReference>
<dbReference type="PROSITE" id="PS00136">
    <property type="entry name" value="SUBTILASE_ASP"/>
    <property type="match status" value="1"/>
</dbReference>
<dbReference type="PRINTS" id="PR00723">
    <property type="entry name" value="SUBTILISIN"/>
</dbReference>
<evidence type="ECO:0000256" key="7">
    <source>
        <dbReference type="RuleBase" id="RU003355"/>
    </source>
</evidence>
<keyword evidence="5 6" id="KW-0720">Serine protease</keyword>
<keyword evidence="4 6" id="KW-0378">Hydrolase</keyword>
<feature type="signal peptide" evidence="8">
    <location>
        <begin position="1"/>
        <end position="20"/>
    </location>
</feature>
<name>A0A8J3BJ45_9FLAO</name>
<dbReference type="InterPro" id="IPR026444">
    <property type="entry name" value="Secre_tail"/>
</dbReference>
<keyword evidence="12" id="KW-1185">Reference proteome</keyword>
<dbReference type="InterPro" id="IPR050131">
    <property type="entry name" value="Peptidase_S8_subtilisin-like"/>
</dbReference>
<feature type="domain" description="Secretion system C-terminal sorting" evidence="10">
    <location>
        <begin position="470"/>
        <end position="539"/>
    </location>
</feature>
<sequence length="542" mass="59222">MRTILSLVVVFLSLSCFSQDQDAWVYFTDKQTDVYSLANPITFLTQKAIDRKNAHGVVIDERDVPVNEAYITQLKAQTGITVMAKSKWLNAVHVRGSEANINALSGLVFVSSIDFADKSLNTGKQAQQKQQSKFQETFTTFNYGNSANQIQMIKGDQLHLANYTGIGMTVAVLDAGFPNVNSMTSFQRLRDMGHILGTYDFVNRDPDVYTNTASNHGTMVLSTMSGYVDNQYVGTAPDADYYLFITEDARIVGGVENENPVEESYWVEAAERADSLGVDVINSSLGYGSFYNNTNYNYAASDFDGLTTYITRGANIAYEKGLLIVNSAGNEGNAGVNAPADSEYVFSIGAVDANGDYAYFSSVGSSIQPTIKPDVVAQGLASYVINENDVIGTANGTSFSSPIMAGGLVCLWQALPDKTNGEIMQLVRESASKYILPSYKLGYGIPDLQVALNTALSSNDVINKTDGIKLFPNPTSNRIYIKFPTNQSQLDVTVFDILGKQVLHTIINHTNHQLDLSRVSNGMYMAKIVSKDSIKSFKIIKQ</sequence>
<evidence type="ECO:0000256" key="1">
    <source>
        <dbReference type="ARBA" id="ARBA00011073"/>
    </source>
</evidence>
<comment type="caution">
    <text evidence="11">The sequence shown here is derived from an EMBL/GenBank/DDBJ whole genome shotgun (WGS) entry which is preliminary data.</text>
</comment>
<evidence type="ECO:0000313" key="12">
    <source>
        <dbReference type="Proteomes" id="UP000612329"/>
    </source>
</evidence>